<dbReference type="Gene3D" id="3.90.1210.10">
    <property type="entry name" value="Antifreeze-like/N-acetylneuraminic acid synthase C-terminal domain"/>
    <property type="match status" value="1"/>
</dbReference>
<evidence type="ECO:0000256" key="1">
    <source>
        <dbReference type="ARBA" id="ARBA00004418"/>
    </source>
</evidence>
<dbReference type="Pfam" id="PF13144">
    <property type="entry name" value="ChapFlgA"/>
    <property type="match status" value="1"/>
</dbReference>
<protein>
    <submittedName>
        <fullName evidence="5">Flagellar basal body P-ring formation protein FlgA</fullName>
    </submittedName>
</protein>
<dbReference type="Proteomes" id="UP000430222">
    <property type="component" value="Unassembled WGS sequence"/>
</dbReference>
<feature type="domain" description="SAF" evidence="4">
    <location>
        <begin position="129"/>
        <end position="191"/>
    </location>
</feature>
<keyword evidence="2" id="KW-0732">Signal</keyword>
<dbReference type="SMART" id="SM00858">
    <property type="entry name" value="SAF"/>
    <property type="match status" value="1"/>
</dbReference>
<name>A0A6I2V036_9FIRM</name>
<dbReference type="GO" id="GO:0044780">
    <property type="term" value="P:bacterial-type flagellum assembly"/>
    <property type="evidence" value="ECO:0007669"/>
    <property type="project" value="InterPro"/>
</dbReference>
<dbReference type="EMBL" id="VUNL01000014">
    <property type="protein sequence ID" value="MSV25714.1"/>
    <property type="molecule type" value="Genomic_DNA"/>
</dbReference>
<dbReference type="PANTHER" id="PTHR36307">
    <property type="entry name" value="FLAGELLA BASAL BODY P-RING FORMATION PROTEIN FLGA"/>
    <property type="match status" value="1"/>
</dbReference>
<keyword evidence="6" id="KW-1185">Reference proteome</keyword>
<dbReference type="AlphaFoldDB" id="A0A6I2V036"/>
<keyword evidence="3" id="KW-0574">Periplasm</keyword>
<comment type="caution">
    <text evidence="5">The sequence shown here is derived from an EMBL/GenBank/DDBJ whole genome shotgun (WGS) entry which is preliminary data.</text>
</comment>
<dbReference type="NCBIfam" id="TIGR03170">
    <property type="entry name" value="flgA_cterm"/>
    <property type="match status" value="1"/>
</dbReference>
<organism evidence="5 6">
    <name type="scientific">Selenomonas montiformis</name>
    <dbReference type="NCBI Taxonomy" id="2652285"/>
    <lineage>
        <taxon>Bacteria</taxon>
        <taxon>Bacillati</taxon>
        <taxon>Bacillota</taxon>
        <taxon>Negativicutes</taxon>
        <taxon>Selenomonadales</taxon>
        <taxon>Selenomonadaceae</taxon>
        <taxon>Selenomonas</taxon>
    </lineage>
</organism>
<evidence type="ECO:0000313" key="5">
    <source>
        <dbReference type="EMBL" id="MSV25714.1"/>
    </source>
</evidence>
<dbReference type="InterPro" id="IPR013974">
    <property type="entry name" value="SAF"/>
</dbReference>
<comment type="subcellular location">
    <subcellularLocation>
        <location evidence="1">Periplasm</location>
    </subcellularLocation>
</comment>
<accession>A0A6I2V036</accession>
<dbReference type="InterPro" id="IPR017585">
    <property type="entry name" value="SAF_FlgA"/>
</dbReference>
<dbReference type="GO" id="GO:0042597">
    <property type="term" value="C:periplasmic space"/>
    <property type="evidence" value="ECO:0007669"/>
    <property type="project" value="UniProtKB-SubCell"/>
</dbReference>
<dbReference type="CDD" id="cd11614">
    <property type="entry name" value="SAF_CpaB_FlgA_like"/>
    <property type="match status" value="1"/>
</dbReference>
<proteinExistence type="predicted"/>
<dbReference type="InterPro" id="IPR039246">
    <property type="entry name" value="Flagellar_FlgA"/>
</dbReference>
<dbReference type="RefSeq" id="WP_154621473.1">
    <property type="nucleotide sequence ID" value="NZ_VUNL01000014.1"/>
</dbReference>
<keyword evidence="5" id="KW-0282">Flagellum</keyword>
<dbReference type="PANTHER" id="PTHR36307:SF1">
    <property type="entry name" value="FLAGELLA BASAL BODY P-RING FORMATION PROTEIN FLGA"/>
    <property type="match status" value="1"/>
</dbReference>
<evidence type="ECO:0000313" key="6">
    <source>
        <dbReference type="Proteomes" id="UP000430222"/>
    </source>
</evidence>
<dbReference type="Gene3D" id="2.30.30.760">
    <property type="match status" value="1"/>
</dbReference>
<evidence type="ECO:0000259" key="4">
    <source>
        <dbReference type="SMART" id="SM00858"/>
    </source>
</evidence>
<keyword evidence="5" id="KW-0966">Cell projection</keyword>
<reference evidence="5 6" key="1">
    <citation type="submission" date="2019-08" db="EMBL/GenBank/DDBJ databases">
        <title>In-depth cultivation of the pig gut microbiome towards novel bacterial diversity and tailored functional studies.</title>
        <authorList>
            <person name="Wylensek D."/>
            <person name="Hitch T.C.A."/>
            <person name="Clavel T."/>
        </authorList>
    </citation>
    <scope>NUCLEOTIDE SEQUENCE [LARGE SCALE GENOMIC DNA]</scope>
    <source>
        <strain evidence="6">WCA-380-WT-3B3</strain>
    </source>
</reference>
<evidence type="ECO:0000256" key="3">
    <source>
        <dbReference type="ARBA" id="ARBA00022764"/>
    </source>
</evidence>
<gene>
    <name evidence="5" type="primary">flgA</name>
    <name evidence="5" type="ORF">FYJ78_11175</name>
</gene>
<sequence>MKKIAAAILFVLWSGFFCLFLPVQPAEAAYGGGLMEERFPQSVASDYFAQLAREKLESELARTGDTRRHTLDLVRAPMEMRLPPGALICEVELPQPVRYGGVTPVYIRVFVDGAFYRRAICYYRVTVYENILVAVHDLMIEKPVAAADVRVEERSVTGNAGQYLTSPEELMGRVPVRMIRAGSPLGKDMLQNPVIIESGAPVTLLASFNGVEVKTDGVALQKGRKGAVIRVRNARSGKMLRGRVVDAATVEILNGK</sequence>
<keyword evidence="5" id="KW-0969">Cilium</keyword>
<evidence type="ECO:0000256" key="2">
    <source>
        <dbReference type="ARBA" id="ARBA00022729"/>
    </source>
</evidence>